<evidence type="ECO:0000256" key="1">
    <source>
        <dbReference type="SAM" id="MobiDB-lite"/>
    </source>
</evidence>
<proteinExistence type="predicted"/>
<gene>
    <name evidence="2" type="ORF">QLX08_005122</name>
</gene>
<feature type="compositionally biased region" description="Low complexity" evidence="1">
    <location>
        <begin position="1"/>
        <end position="18"/>
    </location>
</feature>
<accession>A0AAW0ZZH1</accession>
<feature type="region of interest" description="Disordered" evidence="1">
    <location>
        <begin position="71"/>
        <end position="97"/>
    </location>
</feature>
<protein>
    <submittedName>
        <fullName evidence="2">Uncharacterized protein</fullName>
    </submittedName>
</protein>
<evidence type="ECO:0000313" key="2">
    <source>
        <dbReference type="EMBL" id="KAK9303069.1"/>
    </source>
</evidence>
<feature type="compositionally biased region" description="Basic and acidic residues" evidence="1">
    <location>
        <begin position="77"/>
        <end position="89"/>
    </location>
</feature>
<dbReference type="EMBL" id="JAWNGG020000083">
    <property type="protein sequence ID" value="KAK9303069.1"/>
    <property type="molecule type" value="Genomic_DNA"/>
</dbReference>
<comment type="caution">
    <text evidence="2">The sequence shown here is derived from an EMBL/GenBank/DDBJ whole genome shotgun (WGS) entry which is preliminary data.</text>
</comment>
<organism evidence="2 3">
    <name type="scientific">Tetragonisca angustula</name>
    <dbReference type="NCBI Taxonomy" id="166442"/>
    <lineage>
        <taxon>Eukaryota</taxon>
        <taxon>Metazoa</taxon>
        <taxon>Ecdysozoa</taxon>
        <taxon>Arthropoda</taxon>
        <taxon>Hexapoda</taxon>
        <taxon>Insecta</taxon>
        <taxon>Pterygota</taxon>
        <taxon>Neoptera</taxon>
        <taxon>Endopterygota</taxon>
        <taxon>Hymenoptera</taxon>
        <taxon>Apocrita</taxon>
        <taxon>Aculeata</taxon>
        <taxon>Apoidea</taxon>
        <taxon>Anthophila</taxon>
        <taxon>Apidae</taxon>
        <taxon>Tetragonisca</taxon>
    </lineage>
</organism>
<feature type="compositionally biased region" description="Polar residues" evidence="1">
    <location>
        <begin position="19"/>
        <end position="33"/>
    </location>
</feature>
<dbReference type="AlphaFoldDB" id="A0AAW0ZZH1"/>
<sequence>MNTTNSNSGVNGNDSNNTIAGKTNAHGNSVRLQSVIGKQSSCVRKMSTMLEEENASDDMDPDVIRIGHQLYQHHQHHDADSDSPSEGRSRLLSATESTTRKIVVTPTSSSNLHCNGTVKKTFPRNDSIGSIHERTYCRLQQSMSGDQVGQTEIRLHRDIPQGILRSVRGIDSHGGRYRCSSVRSVKSNPTMNDHQHQYHPPAASWASIVFSDGNGQTHVRPLPDSVSIRSLASIGMGSSNGRKLTIRRVLTSPSELLNMVHPPP</sequence>
<keyword evidence="3" id="KW-1185">Reference proteome</keyword>
<dbReference type="Proteomes" id="UP001432146">
    <property type="component" value="Unassembled WGS sequence"/>
</dbReference>
<evidence type="ECO:0000313" key="3">
    <source>
        <dbReference type="Proteomes" id="UP001432146"/>
    </source>
</evidence>
<feature type="region of interest" description="Disordered" evidence="1">
    <location>
        <begin position="1"/>
        <end position="33"/>
    </location>
</feature>
<reference evidence="2 3" key="1">
    <citation type="submission" date="2024-05" db="EMBL/GenBank/DDBJ databases">
        <title>The nuclear and mitochondrial genome assemblies of Tetragonisca angustula (Apidae: Meliponini), a tiny yet remarkable pollinator in the Neotropics.</title>
        <authorList>
            <person name="Ferrari R."/>
            <person name="Ricardo P.C."/>
            <person name="Dias F.C."/>
            <person name="Araujo N.S."/>
            <person name="Soares D.O."/>
            <person name="Zhou Q.-S."/>
            <person name="Zhu C.-D."/>
            <person name="Coutinho L."/>
            <person name="Airas M.C."/>
            <person name="Batista T.M."/>
        </authorList>
    </citation>
    <scope>NUCLEOTIDE SEQUENCE [LARGE SCALE GENOMIC DNA]</scope>
    <source>
        <strain evidence="2">ASF017062</strain>
        <tissue evidence="2">Abdomen</tissue>
    </source>
</reference>
<name>A0AAW0ZZH1_9HYME</name>